<gene>
    <name evidence="3" type="ORF">g.5802</name>
</gene>
<feature type="compositionally biased region" description="Basic and acidic residues" evidence="1">
    <location>
        <begin position="311"/>
        <end position="324"/>
    </location>
</feature>
<sequence>IETTTVVPEQVPEGVPENKQENIETTTVVPEQVPENKQENIEDFKTTEKVGNDIQGTENNLNVETTTIEEITDKEQNNFENMTTEIVASVDLQSENNQTDELKMEANTSEPTTIVPSIEIVPMDNEENTSDENKSPTTLINEDLIIPKILSTSEQVVHEITTSSYENINDQKSHLLETTFLPSIESTQPNIKEVISFDNTSAEINQQENNVTNNLLGDMSLEQPNNIEFEEAHVVLGIIVVLIVALVMVAIYKCSSEGKKSKKNTRELEPNHGTEMKDLESLLPKQDQAILVSKKYVDEAPNGETVNLIQEKSKENLSDSKPVENKSSLNNNTQTQSKPFVNQTLAPSINPSTPIQRTRAKFGIIPDSIPRTPIFVQKSYKNGDTNV</sequence>
<feature type="compositionally biased region" description="Low complexity" evidence="1">
    <location>
        <begin position="1"/>
        <end position="15"/>
    </location>
</feature>
<name>A0A1B6CMB8_9HEMI</name>
<organism evidence="3">
    <name type="scientific">Clastoptera arizonana</name>
    <name type="common">Arizona spittle bug</name>
    <dbReference type="NCBI Taxonomy" id="38151"/>
    <lineage>
        <taxon>Eukaryota</taxon>
        <taxon>Metazoa</taxon>
        <taxon>Ecdysozoa</taxon>
        <taxon>Arthropoda</taxon>
        <taxon>Hexapoda</taxon>
        <taxon>Insecta</taxon>
        <taxon>Pterygota</taxon>
        <taxon>Neoptera</taxon>
        <taxon>Paraneoptera</taxon>
        <taxon>Hemiptera</taxon>
        <taxon>Auchenorrhyncha</taxon>
        <taxon>Cercopoidea</taxon>
        <taxon>Clastopteridae</taxon>
        <taxon>Clastoptera</taxon>
    </lineage>
</organism>
<feature type="region of interest" description="Disordered" evidence="1">
    <location>
        <begin position="1"/>
        <end position="21"/>
    </location>
</feature>
<reference evidence="3" key="1">
    <citation type="submission" date="2015-12" db="EMBL/GenBank/DDBJ databases">
        <title>De novo transcriptome assembly of four potential Pierce s Disease insect vectors from Arizona vineyards.</title>
        <authorList>
            <person name="Tassone E.E."/>
        </authorList>
    </citation>
    <scope>NUCLEOTIDE SEQUENCE</scope>
</reference>
<feature type="region of interest" description="Disordered" evidence="1">
    <location>
        <begin position="259"/>
        <end position="279"/>
    </location>
</feature>
<keyword evidence="2" id="KW-1133">Transmembrane helix</keyword>
<feature type="transmembrane region" description="Helical" evidence="2">
    <location>
        <begin position="232"/>
        <end position="252"/>
    </location>
</feature>
<evidence type="ECO:0000256" key="2">
    <source>
        <dbReference type="SAM" id="Phobius"/>
    </source>
</evidence>
<dbReference type="EMBL" id="GEDC01022867">
    <property type="protein sequence ID" value="JAS14431.1"/>
    <property type="molecule type" value="Transcribed_RNA"/>
</dbReference>
<keyword evidence="2" id="KW-0472">Membrane</keyword>
<proteinExistence type="predicted"/>
<feature type="region of interest" description="Disordered" evidence="1">
    <location>
        <begin position="311"/>
        <end position="354"/>
    </location>
</feature>
<evidence type="ECO:0000313" key="3">
    <source>
        <dbReference type="EMBL" id="JAS14431.1"/>
    </source>
</evidence>
<feature type="non-terminal residue" evidence="3">
    <location>
        <position position="1"/>
    </location>
</feature>
<dbReference type="AlphaFoldDB" id="A0A1B6CMB8"/>
<feature type="compositionally biased region" description="Polar residues" evidence="1">
    <location>
        <begin position="325"/>
        <end position="354"/>
    </location>
</feature>
<protein>
    <submittedName>
        <fullName evidence="3">Uncharacterized protein</fullName>
    </submittedName>
</protein>
<accession>A0A1B6CMB8</accession>
<keyword evidence="2" id="KW-0812">Transmembrane</keyword>
<evidence type="ECO:0000256" key="1">
    <source>
        <dbReference type="SAM" id="MobiDB-lite"/>
    </source>
</evidence>